<dbReference type="EMBL" id="VWNA01000001">
    <property type="protein sequence ID" value="MQT12200.1"/>
    <property type="molecule type" value="Genomic_DNA"/>
</dbReference>
<gene>
    <name evidence="3" type="ORF">F0357_05890</name>
</gene>
<proteinExistence type="inferred from homology"/>
<dbReference type="AlphaFoldDB" id="A0A6A7XZH6"/>
<evidence type="ECO:0000313" key="4">
    <source>
        <dbReference type="Proteomes" id="UP000332515"/>
    </source>
</evidence>
<comment type="caution">
    <text evidence="3">The sequence shown here is derived from an EMBL/GenBank/DDBJ whole genome shotgun (WGS) entry which is preliminary data.</text>
</comment>
<dbReference type="CDD" id="cd08896">
    <property type="entry name" value="SRPBCC_CalC_Aha1-like_3"/>
    <property type="match status" value="1"/>
</dbReference>
<dbReference type="Pfam" id="PF08327">
    <property type="entry name" value="AHSA1"/>
    <property type="match status" value="1"/>
</dbReference>
<dbReference type="InterPro" id="IPR013538">
    <property type="entry name" value="ASHA1/2-like_C"/>
</dbReference>
<organism evidence="3 4">
    <name type="scientific">Segnochrobactrum spirostomi</name>
    <dbReference type="NCBI Taxonomy" id="2608987"/>
    <lineage>
        <taxon>Bacteria</taxon>
        <taxon>Pseudomonadati</taxon>
        <taxon>Pseudomonadota</taxon>
        <taxon>Alphaproteobacteria</taxon>
        <taxon>Hyphomicrobiales</taxon>
        <taxon>Segnochrobactraceae</taxon>
        <taxon>Segnochrobactrum</taxon>
    </lineage>
</organism>
<evidence type="ECO:0000259" key="2">
    <source>
        <dbReference type="Pfam" id="PF08327"/>
    </source>
</evidence>
<sequence length="176" mass="19365">MAADDHDIARSGSAAPYIAPVDPALDLVLEREVPVPVTKVWTAWTTPAHLKHWFVPKPWSISHCEMDLRPGGLFATTMRSPDGTEHPNSGCFLDIVPERRLIFTDTLLPGFRPAPKPFFTAIVEMSPTATGTLYRATAIHGDETTRKAHEDMGFELGWGTVLQQMVDYIRAGSVPG</sequence>
<name>A0A6A7XZH6_9HYPH</name>
<evidence type="ECO:0000313" key="3">
    <source>
        <dbReference type="EMBL" id="MQT12200.1"/>
    </source>
</evidence>
<feature type="domain" description="Activator of Hsp90 ATPase homologue 1/2-like C-terminal" evidence="2">
    <location>
        <begin position="35"/>
        <end position="169"/>
    </location>
</feature>
<keyword evidence="4" id="KW-1185">Reference proteome</keyword>
<protein>
    <submittedName>
        <fullName evidence="3">SRPBCC family protein</fullName>
    </submittedName>
</protein>
<dbReference type="Proteomes" id="UP000332515">
    <property type="component" value="Unassembled WGS sequence"/>
</dbReference>
<dbReference type="SUPFAM" id="SSF55961">
    <property type="entry name" value="Bet v1-like"/>
    <property type="match status" value="1"/>
</dbReference>
<accession>A0A6A7XZH6</accession>
<dbReference type="InterPro" id="IPR023393">
    <property type="entry name" value="START-like_dom_sf"/>
</dbReference>
<dbReference type="RefSeq" id="WP_153479497.1">
    <property type="nucleotide sequence ID" value="NZ_VWNA01000001.1"/>
</dbReference>
<comment type="similarity">
    <text evidence="1">Belongs to the AHA1 family.</text>
</comment>
<evidence type="ECO:0000256" key="1">
    <source>
        <dbReference type="ARBA" id="ARBA00006817"/>
    </source>
</evidence>
<reference evidence="3 4" key="1">
    <citation type="submission" date="2019-09" db="EMBL/GenBank/DDBJ databases">
        <title>Segnochrobactrum spirostomi gen. nov., sp. nov., isolated from the ciliate Spirostomum cf. yagiui and description of a novel family, Segnochrobactraceae fam. nov. within the order Rhizobiales of the class Alphaproteobacteria.</title>
        <authorList>
            <person name="Akter S."/>
            <person name="Shazib S.U.A."/>
            <person name="Shin M.K."/>
        </authorList>
    </citation>
    <scope>NUCLEOTIDE SEQUENCE [LARGE SCALE GENOMIC DNA]</scope>
    <source>
        <strain evidence="3 4">Sp-1</strain>
    </source>
</reference>
<dbReference type="Gene3D" id="3.30.530.20">
    <property type="match status" value="1"/>
</dbReference>